<evidence type="ECO:0000259" key="6">
    <source>
        <dbReference type="PROSITE" id="PS51480"/>
    </source>
</evidence>
<feature type="compositionally biased region" description="Low complexity" evidence="5">
    <location>
        <begin position="343"/>
        <end position="357"/>
    </location>
</feature>
<dbReference type="RefSeq" id="WP_377139218.1">
    <property type="nucleotide sequence ID" value="NZ_JBHSFI010000007.1"/>
</dbReference>
<feature type="region of interest" description="Disordered" evidence="5">
    <location>
        <begin position="338"/>
        <end position="365"/>
    </location>
</feature>
<proteinExistence type="predicted"/>
<keyword evidence="1" id="KW-0808">Transferase</keyword>
<evidence type="ECO:0000313" key="9">
    <source>
        <dbReference type="Proteomes" id="UP001596011"/>
    </source>
</evidence>
<reference evidence="9" key="1">
    <citation type="journal article" date="2019" name="Int. J. Syst. Evol. Microbiol.">
        <title>The Global Catalogue of Microorganisms (GCM) 10K type strain sequencing project: providing services to taxonomists for standard genome sequencing and annotation.</title>
        <authorList>
            <consortium name="The Broad Institute Genomics Platform"/>
            <consortium name="The Broad Institute Genome Sequencing Center for Infectious Disease"/>
            <person name="Wu L."/>
            <person name="Ma J."/>
        </authorList>
    </citation>
    <scope>NUCLEOTIDE SEQUENCE [LARGE SCALE GENOMIC DNA]</scope>
    <source>
        <strain evidence="9">CCUG 42722</strain>
    </source>
</reference>
<evidence type="ECO:0000256" key="3">
    <source>
        <dbReference type="ARBA" id="ARBA00022777"/>
    </source>
</evidence>
<accession>A0ABV9HKS7</accession>
<feature type="domain" description="DhaL" evidence="6">
    <location>
        <begin position="372"/>
        <end position="571"/>
    </location>
</feature>
<feature type="domain" description="DhaK" evidence="7">
    <location>
        <begin position="7"/>
        <end position="327"/>
    </location>
</feature>
<dbReference type="InterPro" id="IPR004007">
    <property type="entry name" value="DhaL_dom"/>
</dbReference>
<dbReference type="PROSITE" id="PS51481">
    <property type="entry name" value="DHAK"/>
    <property type="match status" value="1"/>
</dbReference>
<dbReference type="Gene3D" id="3.40.50.10440">
    <property type="entry name" value="Dihydroxyacetone kinase, domain 1"/>
    <property type="match status" value="1"/>
</dbReference>
<evidence type="ECO:0000256" key="1">
    <source>
        <dbReference type="ARBA" id="ARBA00022679"/>
    </source>
</evidence>
<sequence>MTRVLDTAEGFVQDALAGFAAVHGDLVRRVDGGVVRADPLPDGHVAVVVGGGSGHYPAFAGVVGAGLAAGAVCGNVFTSPSAGQAYRVARGADAGGGVLFSYGNYAGDVLHFGAAQERLRAEGIDTRTLLVTDDIASAPADRIADRRGIAGDFVVFKVAGAAAERGDSLDEVEQLAIAANHRTRTLGVAFGGCTFPGADGPLFTVPEGMMSVGLGIHGEPGIRDVPMGSADEIAEILVSELLADVPEDRGDRVAVLVNGLGTVKYEELFVLYGQVAARLGHAGLTVVEPECGELVTSLDMAGVSVTLFWLTDELEELWRAAAYTPAYRKGRVERHSFPGGADGARAAASADPAPSGSEPIETASPASVARADRALVLLAAMRVTLHEHEDELGRIDAIAGDGDHGVGMRRGIDAALDAATAARDSGLSTVLRAAGEGWSEIAGGTSGALWGAALTSLAPALDRDDVSVAHVAAAARAALDTVVRLGRATVGDKTMVDALVPYVERLEAAAAAGLPLVDALAAAAADATAAARATSELRPALGRARPLAERSLGHPDAGATSLALVLTAVTQTAITQTSITQTSITQTSIAQTSIARTEGRTP</sequence>
<dbReference type="InterPro" id="IPR004006">
    <property type="entry name" value="DhaK_dom"/>
</dbReference>
<dbReference type="EMBL" id="JBHSFI010000007">
    <property type="protein sequence ID" value="MFC4630854.1"/>
    <property type="molecule type" value="Genomic_DNA"/>
</dbReference>
<dbReference type="SUPFAM" id="SSF101473">
    <property type="entry name" value="DhaL-like"/>
    <property type="match status" value="1"/>
</dbReference>
<dbReference type="InterPro" id="IPR036117">
    <property type="entry name" value="DhaL_dom_sf"/>
</dbReference>
<keyword evidence="2" id="KW-0547">Nucleotide-binding</keyword>
<evidence type="ECO:0000256" key="4">
    <source>
        <dbReference type="ARBA" id="ARBA00022840"/>
    </source>
</evidence>
<evidence type="ECO:0000256" key="5">
    <source>
        <dbReference type="SAM" id="MobiDB-lite"/>
    </source>
</evidence>
<dbReference type="PANTHER" id="PTHR28629:SF4">
    <property type="entry name" value="TRIOKINASE_FMN CYCLASE"/>
    <property type="match status" value="1"/>
</dbReference>
<keyword evidence="3 8" id="KW-0418">Kinase</keyword>
<organism evidence="8 9">
    <name type="scientific">Promicromonospora alba</name>
    <dbReference type="NCBI Taxonomy" id="1616110"/>
    <lineage>
        <taxon>Bacteria</taxon>
        <taxon>Bacillati</taxon>
        <taxon>Actinomycetota</taxon>
        <taxon>Actinomycetes</taxon>
        <taxon>Micrococcales</taxon>
        <taxon>Promicromonosporaceae</taxon>
        <taxon>Promicromonospora</taxon>
    </lineage>
</organism>
<dbReference type="SMART" id="SM01120">
    <property type="entry name" value="Dak2"/>
    <property type="match status" value="1"/>
</dbReference>
<dbReference type="Gene3D" id="3.30.1180.20">
    <property type="entry name" value="Dihydroxyacetone kinase, domain 2"/>
    <property type="match status" value="1"/>
</dbReference>
<dbReference type="Pfam" id="PF02733">
    <property type="entry name" value="Dak1"/>
    <property type="match status" value="1"/>
</dbReference>
<keyword evidence="4" id="KW-0067">ATP-binding</keyword>
<dbReference type="Gene3D" id="1.25.40.340">
    <property type="match status" value="1"/>
</dbReference>
<dbReference type="PANTHER" id="PTHR28629">
    <property type="entry name" value="TRIOKINASE/FMN CYCLASE"/>
    <property type="match status" value="1"/>
</dbReference>
<keyword evidence="9" id="KW-1185">Reference proteome</keyword>
<dbReference type="Proteomes" id="UP001596011">
    <property type="component" value="Unassembled WGS sequence"/>
</dbReference>
<dbReference type="PROSITE" id="PS51480">
    <property type="entry name" value="DHAL"/>
    <property type="match status" value="1"/>
</dbReference>
<protein>
    <submittedName>
        <fullName evidence="8">Dihydroxyacetone kinase family protein</fullName>
    </submittedName>
</protein>
<dbReference type="GO" id="GO:0016301">
    <property type="term" value="F:kinase activity"/>
    <property type="evidence" value="ECO:0007669"/>
    <property type="project" value="UniProtKB-KW"/>
</dbReference>
<evidence type="ECO:0000256" key="2">
    <source>
        <dbReference type="ARBA" id="ARBA00022741"/>
    </source>
</evidence>
<gene>
    <name evidence="8" type="ORF">ACFO6V_21590</name>
</gene>
<dbReference type="InterPro" id="IPR050861">
    <property type="entry name" value="Dihydroxyacetone_Kinase"/>
</dbReference>
<comment type="caution">
    <text evidence="8">The sequence shown here is derived from an EMBL/GenBank/DDBJ whole genome shotgun (WGS) entry which is preliminary data.</text>
</comment>
<dbReference type="Pfam" id="PF02734">
    <property type="entry name" value="Dak2"/>
    <property type="match status" value="1"/>
</dbReference>
<dbReference type="SUPFAM" id="SSF82549">
    <property type="entry name" value="DAK1/DegV-like"/>
    <property type="match status" value="1"/>
</dbReference>
<evidence type="ECO:0000313" key="8">
    <source>
        <dbReference type="EMBL" id="MFC4630854.1"/>
    </source>
</evidence>
<dbReference type="NCBIfam" id="NF011049">
    <property type="entry name" value="PRK14479.1"/>
    <property type="match status" value="1"/>
</dbReference>
<name>A0ABV9HKS7_9MICO</name>
<evidence type="ECO:0000259" key="7">
    <source>
        <dbReference type="PROSITE" id="PS51481"/>
    </source>
</evidence>